<organism evidence="1 2">
    <name type="scientific">Rhodanobacter glycinis</name>
    <dbReference type="NCBI Taxonomy" id="582702"/>
    <lineage>
        <taxon>Bacteria</taxon>
        <taxon>Pseudomonadati</taxon>
        <taxon>Pseudomonadota</taxon>
        <taxon>Gammaproteobacteria</taxon>
        <taxon>Lysobacterales</taxon>
        <taxon>Rhodanobacteraceae</taxon>
        <taxon>Rhodanobacter</taxon>
    </lineage>
</organism>
<dbReference type="KEGG" id="rgl:CS053_08555"/>
<dbReference type="AlphaFoldDB" id="A0A5B9E2T6"/>
<evidence type="ECO:0000313" key="1">
    <source>
        <dbReference type="EMBL" id="QEE24547.1"/>
    </source>
</evidence>
<proteinExistence type="predicted"/>
<reference evidence="1 2" key="1">
    <citation type="submission" date="2019-08" db="EMBL/GenBank/DDBJ databases">
        <title>Complete genome sequence of Rhodanobacter glycinis strain T01E-68 isolated from tomato root.</title>
        <authorList>
            <person name="Weon H.-Y."/>
            <person name="Lee S.A."/>
        </authorList>
    </citation>
    <scope>NUCLEOTIDE SEQUENCE [LARGE SCALE GENOMIC DNA]</scope>
    <source>
        <strain evidence="1 2">T01E-68</strain>
    </source>
</reference>
<evidence type="ECO:0000313" key="2">
    <source>
        <dbReference type="Proteomes" id="UP000321807"/>
    </source>
</evidence>
<gene>
    <name evidence="1" type="ORF">CS053_08555</name>
</gene>
<protein>
    <submittedName>
        <fullName evidence="1">Uncharacterized protein</fullName>
    </submittedName>
</protein>
<name>A0A5B9E2T6_9GAMM</name>
<sequence length="99" mass="11731">MNEAKRNERRLDRLVSRHWWEIAVTGYGSFAFYGTEHEAEEMRAHKANWEHGVATKQQVRQSNRLVREQVTWVRHEIEHGYPRSSDREKAETAVVMANP</sequence>
<dbReference type="RefSeq" id="WP_147627139.1">
    <property type="nucleotide sequence ID" value="NZ_CP042807.1"/>
</dbReference>
<dbReference type="EMBL" id="CP042807">
    <property type="protein sequence ID" value="QEE24547.1"/>
    <property type="molecule type" value="Genomic_DNA"/>
</dbReference>
<dbReference type="Proteomes" id="UP000321807">
    <property type="component" value="Chromosome"/>
</dbReference>
<accession>A0A5B9E2T6</accession>